<name>A0A4P6EF66_9MICO</name>
<evidence type="ECO:0000313" key="1">
    <source>
        <dbReference type="EMBL" id="QAY60925.1"/>
    </source>
</evidence>
<organism evidence="1 2">
    <name type="scientific">Microbacterium protaetiae</name>
    <dbReference type="NCBI Taxonomy" id="2509458"/>
    <lineage>
        <taxon>Bacteria</taxon>
        <taxon>Bacillati</taxon>
        <taxon>Actinomycetota</taxon>
        <taxon>Actinomycetes</taxon>
        <taxon>Micrococcales</taxon>
        <taxon>Microbacteriaceae</taxon>
        <taxon>Microbacterium</taxon>
    </lineage>
</organism>
<protein>
    <submittedName>
        <fullName evidence="1">Uncharacterized protein</fullName>
    </submittedName>
</protein>
<gene>
    <name evidence="1" type="ORF">ET475_13630</name>
</gene>
<proteinExistence type="predicted"/>
<dbReference type="RefSeq" id="WP_129391338.1">
    <property type="nucleotide sequence ID" value="NZ_CP035494.1"/>
</dbReference>
<dbReference type="Proteomes" id="UP000293995">
    <property type="component" value="Chromosome"/>
</dbReference>
<evidence type="ECO:0000313" key="2">
    <source>
        <dbReference type="Proteomes" id="UP000293995"/>
    </source>
</evidence>
<accession>A0A4P6EF66</accession>
<dbReference type="AlphaFoldDB" id="A0A4P6EF66"/>
<keyword evidence="2" id="KW-1185">Reference proteome</keyword>
<dbReference type="EMBL" id="CP035494">
    <property type="protein sequence ID" value="QAY60925.1"/>
    <property type="molecule type" value="Genomic_DNA"/>
</dbReference>
<dbReference type="KEGG" id="mprt:ET475_13630"/>
<reference evidence="1 2" key="1">
    <citation type="submission" date="2019-01" db="EMBL/GenBank/DDBJ databases">
        <title>Genome sequencing of strain DFW100M-13.</title>
        <authorList>
            <person name="Heo J."/>
            <person name="Kim S.-J."/>
            <person name="Kim J.-S."/>
            <person name="Hong S.-B."/>
            <person name="Kwon S.-W."/>
        </authorList>
    </citation>
    <scope>NUCLEOTIDE SEQUENCE [LARGE SCALE GENOMIC DNA]</scope>
    <source>
        <strain evidence="1 2">DFW100M-13</strain>
    </source>
</reference>
<sequence>MGWVIAALPHEQRAHTINPFDNSWWTFAGQLDPGPVVVHHLDAWHQLRSLVALRAGGLEAVEPSTIRTGDLMTLRGNGEVACTSEIITIVEGQALASGLDGRELVLFCRS</sequence>